<name>A0A1M5PC06_9FIRM</name>
<dbReference type="RefSeq" id="WP_143156889.1">
    <property type="nucleotide sequence ID" value="NZ_FQWY01000021.1"/>
</dbReference>
<feature type="binding site" evidence="13">
    <location>
        <position position="74"/>
    </location>
    <ligand>
        <name>pyridoxal 5'-phosphate</name>
        <dbReference type="ChEBI" id="CHEBI:597326"/>
    </ligand>
</feature>
<dbReference type="EC" id="2.5.1.47" evidence="4"/>
<dbReference type="Proteomes" id="UP000242329">
    <property type="component" value="Unassembled WGS sequence"/>
</dbReference>
<dbReference type="InterPro" id="IPR036052">
    <property type="entry name" value="TrpB-like_PALP_sf"/>
</dbReference>
<dbReference type="InterPro" id="IPR050214">
    <property type="entry name" value="Cys_Synth/Cystath_Beta-Synth"/>
</dbReference>
<evidence type="ECO:0000256" key="1">
    <source>
        <dbReference type="ARBA" id="ARBA00001933"/>
    </source>
</evidence>
<evidence type="ECO:0000313" key="16">
    <source>
        <dbReference type="EMBL" id="SHG98763.1"/>
    </source>
</evidence>
<dbReference type="InterPro" id="IPR005856">
    <property type="entry name" value="Cys_synth"/>
</dbReference>
<evidence type="ECO:0000259" key="15">
    <source>
        <dbReference type="Pfam" id="PF00291"/>
    </source>
</evidence>
<evidence type="ECO:0000256" key="11">
    <source>
        <dbReference type="ARBA" id="ARBA00033075"/>
    </source>
</evidence>
<dbReference type="GO" id="GO:0004124">
    <property type="term" value="F:cysteine synthase activity"/>
    <property type="evidence" value="ECO:0007669"/>
    <property type="project" value="UniProtKB-EC"/>
</dbReference>
<organism evidence="16 17">
    <name type="scientific">Thermosyntropha lipolytica DSM 11003</name>
    <dbReference type="NCBI Taxonomy" id="1123382"/>
    <lineage>
        <taxon>Bacteria</taxon>
        <taxon>Bacillati</taxon>
        <taxon>Bacillota</taxon>
        <taxon>Clostridia</taxon>
        <taxon>Eubacteriales</taxon>
        <taxon>Syntrophomonadaceae</taxon>
        <taxon>Thermosyntropha</taxon>
    </lineage>
</organism>
<dbReference type="SUPFAM" id="SSF53686">
    <property type="entry name" value="Tryptophan synthase beta subunit-like PLP-dependent enzymes"/>
    <property type="match status" value="1"/>
</dbReference>
<protein>
    <recommendedName>
        <fullName evidence="5">Cysteine synthase</fullName>
        <ecNumber evidence="4">2.5.1.47</ecNumber>
    </recommendedName>
    <alternativeName>
        <fullName evidence="10">O-acetylserine (thiol)-lyase</fullName>
    </alternativeName>
    <alternativeName>
        <fullName evidence="11">O-acetylserine sulfhydrylase</fullName>
    </alternativeName>
</protein>
<evidence type="ECO:0000256" key="14">
    <source>
        <dbReference type="PIRSR" id="PIRSR605856-51"/>
    </source>
</evidence>
<dbReference type="AlphaFoldDB" id="A0A1M5PC06"/>
<dbReference type="PANTHER" id="PTHR10314">
    <property type="entry name" value="CYSTATHIONINE BETA-SYNTHASE"/>
    <property type="match status" value="1"/>
</dbReference>
<dbReference type="GO" id="GO:0006535">
    <property type="term" value="P:cysteine biosynthetic process from serine"/>
    <property type="evidence" value="ECO:0007669"/>
    <property type="project" value="InterPro"/>
</dbReference>
<gene>
    <name evidence="16" type="ORF">SAMN02745221_01420</name>
</gene>
<feature type="modified residue" description="N6-(pyridoxal phosphate)lysine" evidence="14">
    <location>
        <position position="44"/>
    </location>
</feature>
<dbReference type="NCBIfam" id="TIGR01136">
    <property type="entry name" value="cysKM"/>
    <property type="match status" value="1"/>
</dbReference>
<dbReference type="STRING" id="1123382.SAMN02745221_01420"/>
<evidence type="ECO:0000256" key="2">
    <source>
        <dbReference type="ARBA" id="ARBA00004962"/>
    </source>
</evidence>
<evidence type="ECO:0000256" key="6">
    <source>
        <dbReference type="ARBA" id="ARBA00022605"/>
    </source>
</evidence>
<dbReference type="GO" id="GO:0016846">
    <property type="term" value="F:carbon-sulfur lyase activity"/>
    <property type="evidence" value="ECO:0007669"/>
    <property type="project" value="UniProtKB-ARBA"/>
</dbReference>
<feature type="binding site" evidence="13">
    <location>
        <begin position="179"/>
        <end position="183"/>
    </location>
    <ligand>
        <name>pyridoxal 5'-phosphate</name>
        <dbReference type="ChEBI" id="CHEBI:597326"/>
    </ligand>
</feature>
<dbReference type="EMBL" id="FQWY01000021">
    <property type="protein sequence ID" value="SHG98763.1"/>
    <property type="molecule type" value="Genomic_DNA"/>
</dbReference>
<evidence type="ECO:0000256" key="8">
    <source>
        <dbReference type="ARBA" id="ARBA00022898"/>
    </source>
</evidence>
<feature type="binding site" evidence="13">
    <location>
        <position position="267"/>
    </location>
    <ligand>
        <name>pyridoxal 5'-phosphate</name>
        <dbReference type="ChEBI" id="CHEBI:597326"/>
    </ligand>
</feature>
<dbReference type="InterPro" id="IPR005859">
    <property type="entry name" value="CysK"/>
</dbReference>
<reference evidence="17" key="1">
    <citation type="submission" date="2016-11" db="EMBL/GenBank/DDBJ databases">
        <authorList>
            <person name="Varghese N."/>
            <person name="Submissions S."/>
        </authorList>
    </citation>
    <scope>NUCLEOTIDE SEQUENCE [LARGE SCALE GENOMIC DNA]</scope>
    <source>
        <strain evidence="17">DSM 11003</strain>
    </source>
</reference>
<evidence type="ECO:0000256" key="12">
    <source>
        <dbReference type="ARBA" id="ARBA00047931"/>
    </source>
</evidence>
<comment type="cofactor">
    <cofactor evidence="1 13">
        <name>pyridoxal 5'-phosphate</name>
        <dbReference type="ChEBI" id="CHEBI:597326"/>
    </cofactor>
</comment>
<evidence type="ECO:0000256" key="9">
    <source>
        <dbReference type="ARBA" id="ARBA00023192"/>
    </source>
</evidence>
<accession>A0A1M5PC06</accession>
<evidence type="ECO:0000256" key="10">
    <source>
        <dbReference type="ARBA" id="ARBA00030296"/>
    </source>
</evidence>
<evidence type="ECO:0000256" key="13">
    <source>
        <dbReference type="PIRSR" id="PIRSR605856-50"/>
    </source>
</evidence>
<dbReference type="CDD" id="cd01561">
    <property type="entry name" value="CBS_like"/>
    <property type="match status" value="1"/>
</dbReference>
<keyword evidence="8 13" id="KW-0663">Pyridoxal phosphate</keyword>
<dbReference type="FunFam" id="3.40.50.1100:FF:000002">
    <property type="entry name" value="Cysteine synthase"/>
    <property type="match status" value="1"/>
</dbReference>
<evidence type="ECO:0000256" key="7">
    <source>
        <dbReference type="ARBA" id="ARBA00022679"/>
    </source>
</evidence>
<keyword evidence="6" id="KW-0028">Amino-acid biosynthesis</keyword>
<keyword evidence="9" id="KW-0198">Cysteine biosynthesis</keyword>
<feature type="domain" description="Tryptophan synthase beta chain-like PALP" evidence="15">
    <location>
        <begin position="9"/>
        <end position="292"/>
    </location>
</feature>
<keyword evidence="7" id="KW-0808">Transferase</keyword>
<dbReference type="InterPro" id="IPR001926">
    <property type="entry name" value="TrpB-like_PALP"/>
</dbReference>
<dbReference type="FunFam" id="3.40.50.1100:FF:000006">
    <property type="entry name" value="Cysteine synthase"/>
    <property type="match status" value="1"/>
</dbReference>
<dbReference type="OrthoDB" id="9808024at2"/>
<evidence type="ECO:0000313" key="17">
    <source>
        <dbReference type="Proteomes" id="UP000242329"/>
    </source>
</evidence>
<proteinExistence type="inferred from homology"/>
<sequence length="305" mass="32410">MKVVDNMLELVGGTPVVKLNRLTEGMQAEIYVKLECFNPAGSLKDRAAFYMLEKAEAEGKLKKGMTVIEATTGNTGIGLAMAAAVKGYKLIIVMPANMSEERRKILEFYGAEVLLTPPIQGMLGAVEKAKSIATADPDKYYLVQQFSNPYNAESHALYTAREILDQMGNNLDAVVIGVGSGGTLTGVAEVLKKEIPDIDIIAVEPKNSAVLSGGSPGAHEIQGIGAGFIPPILKTELIDYVFAVKDGEAIDTCRQLARKEGIAVGISSGAAVFAALKVAEKKKYKKVLAIAPDGAEKYISTLLFG</sequence>
<keyword evidence="17" id="KW-1185">Reference proteome</keyword>
<evidence type="ECO:0000256" key="3">
    <source>
        <dbReference type="ARBA" id="ARBA00007103"/>
    </source>
</evidence>
<dbReference type="Gene3D" id="3.40.50.1100">
    <property type="match status" value="2"/>
</dbReference>
<evidence type="ECO:0000256" key="5">
    <source>
        <dbReference type="ARBA" id="ARBA00019371"/>
    </source>
</evidence>
<comment type="catalytic activity">
    <reaction evidence="12">
        <text>O-acetyl-L-serine + hydrogen sulfide = L-cysteine + acetate</text>
        <dbReference type="Rhea" id="RHEA:14829"/>
        <dbReference type="ChEBI" id="CHEBI:29919"/>
        <dbReference type="ChEBI" id="CHEBI:30089"/>
        <dbReference type="ChEBI" id="CHEBI:35235"/>
        <dbReference type="ChEBI" id="CHEBI:58340"/>
        <dbReference type="EC" id="2.5.1.47"/>
    </reaction>
</comment>
<comment type="pathway">
    <text evidence="2">Amino-acid biosynthesis; L-cysteine biosynthesis; L-cysteine from L-serine: step 2/2.</text>
</comment>
<dbReference type="UniPathway" id="UPA00136">
    <property type="reaction ID" value="UER00200"/>
</dbReference>
<dbReference type="NCBIfam" id="TIGR01139">
    <property type="entry name" value="cysK"/>
    <property type="match status" value="1"/>
</dbReference>
<comment type="similarity">
    <text evidence="3">Belongs to the cysteine synthase/cystathionine beta-synthase family.</text>
</comment>
<evidence type="ECO:0000256" key="4">
    <source>
        <dbReference type="ARBA" id="ARBA00012681"/>
    </source>
</evidence>
<dbReference type="Pfam" id="PF00291">
    <property type="entry name" value="PALP"/>
    <property type="match status" value="1"/>
</dbReference>